<comment type="catalytic activity">
    <reaction evidence="10">
        <text>4-CDP-2-C-methyl-D-erythritol + ATP = 4-CDP-2-C-methyl-D-erythritol 2-phosphate + ADP + H(+)</text>
        <dbReference type="Rhea" id="RHEA:18437"/>
        <dbReference type="ChEBI" id="CHEBI:15378"/>
        <dbReference type="ChEBI" id="CHEBI:30616"/>
        <dbReference type="ChEBI" id="CHEBI:57823"/>
        <dbReference type="ChEBI" id="CHEBI:57919"/>
        <dbReference type="ChEBI" id="CHEBI:456216"/>
        <dbReference type="EC" id="2.7.1.148"/>
    </reaction>
</comment>
<keyword evidence="14" id="KW-1185">Reference proteome</keyword>
<feature type="domain" description="GHMP kinase N-terminal" evidence="11">
    <location>
        <begin position="67"/>
        <end position="144"/>
    </location>
</feature>
<comment type="similarity">
    <text evidence="1 10">Belongs to the GHMP kinase family. IspE subfamily.</text>
</comment>
<comment type="caution">
    <text evidence="13">The sequence shown here is derived from an EMBL/GenBank/DDBJ whole genome shotgun (WGS) entry which is preliminary data.</text>
</comment>
<dbReference type="NCBIfam" id="TIGR00154">
    <property type="entry name" value="ispE"/>
    <property type="match status" value="1"/>
</dbReference>
<comment type="subunit">
    <text evidence="10">Homodimer.</text>
</comment>
<dbReference type="PIRSF" id="PIRSF010376">
    <property type="entry name" value="IspE"/>
    <property type="match status" value="1"/>
</dbReference>
<dbReference type="SUPFAM" id="SSF54211">
    <property type="entry name" value="Ribosomal protein S5 domain 2-like"/>
    <property type="match status" value="1"/>
</dbReference>
<evidence type="ECO:0000256" key="6">
    <source>
        <dbReference type="ARBA" id="ARBA00022777"/>
    </source>
</evidence>
<proteinExistence type="inferred from homology"/>
<evidence type="ECO:0000313" key="13">
    <source>
        <dbReference type="EMBL" id="ROQ28563.1"/>
    </source>
</evidence>
<evidence type="ECO:0000313" key="14">
    <source>
        <dbReference type="Proteomes" id="UP000268033"/>
    </source>
</evidence>
<dbReference type="GO" id="GO:0019288">
    <property type="term" value="P:isopentenyl diphosphate biosynthetic process, methylerythritol 4-phosphate pathway"/>
    <property type="evidence" value="ECO:0007669"/>
    <property type="project" value="UniProtKB-UniRule"/>
</dbReference>
<evidence type="ECO:0000256" key="8">
    <source>
        <dbReference type="ARBA" id="ARBA00023229"/>
    </source>
</evidence>
<dbReference type="STRING" id="584787.GCA_001247655_00271"/>
<evidence type="ECO:0000259" key="11">
    <source>
        <dbReference type="Pfam" id="PF00288"/>
    </source>
</evidence>
<dbReference type="EMBL" id="RJUL01000003">
    <property type="protein sequence ID" value="ROQ28563.1"/>
    <property type="molecule type" value="Genomic_DNA"/>
</dbReference>
<dbReference type="InterPro" id="IPR014721">
    <property type="entry name" value="Ribsml_uS5_D2-typ_fold_subgr"/>
</dbReference>
<sequence length="282" mass="30682">MATPLSLPAPAKLNLFLFITGRRPDGYHELQTLFQFVDFGDELHFTPREDGAIRLLTEFEGVPAESNLIVKAARLLKEKTGCPLGADIRIDKRLPMGGGLGGGSSNAATTLVGLNRLWGCDISLDTLAQWGLTLGADVPIFVRGKAAFAEGVGEIFTDANPPESWYLVVVPPVSVNTGLVFQADDLKRDTPKRPIAEIQPADWANDCEPTVFKHYGVIEKVFSWLLEYAPARMTGTGCCVFARFDSQVAAVATQSLLPPQWQSFVAKGVNRSPLHERLAVCD</sequence>
<reference evidence="13 14" key="1">
    <citation type="submission" date="2018-11" db="EMBL/GenBank/DDBJ databases">
        <title>Genomic Encyclopedia of Type Strains, Phase IV (KMG-IV): sequencing the most valuable type-strain genomes for metagenomic binning, comparative biology and taxonomic classification.</title>
        <authorList>
            <person name="Goeker M."/>
        </authorList>
    </citation>
    <scope>NUCLEOTIDE SEQUENCE [LARGE SCALE GENOMIC DNA]</scope>
    <source>
        <strain evidence="13 14">DSM 21945</strain>
    </source>
</reference>
<dbReference type="InterPro" id="IPR004424">
    <property type="entry name" value="IspE"/>
</dbReference>
<feature type="binding site" evidence="10">
    <location>
        <begin position="95"/>
        <end position="105"/>
    </location>
    <ligand>
        <name>ATP</name>
        <dbReference type="ChEBI" id="CHEBI:30616"/>
    </ligand>
</feature>
<dbReference type="RefSeq" id="WP_123421030.1">
    <property type="nucleotide sequence ID" value="NZ_RJUL01000003.1"/>
</dbReference>
<dbReference type="FunFam" id="3.30.230.10:FF:000022">
    <property type="entry name" value="4-diphosphocytidyl-2-C-methyl-D-erythritol kinase"/>
    <property type="match status" value="1"/>
</dbReference>
<evidence type="ECO:0000256" key="3">
    <source>
        <dbReference type="ARBA" id="ARBA00017473"/>
    </source>
</evidence>
<evidence type="ECO:0000256" key="10">
    <source>
        <dbReference type="HAMAP-Rule" id="MF_00061"/>
    </source>
</evidence>
<dbReference type="InterPro" id="IPR006204">
    <property type="entry name" value="GHMP_kinase_N_dom"/>
</dbReference>
<dbReference type="Gene3D" id="3.30.70.890">
    <property type="entry name" value="GHMP kinase, C-terminal domain"/>
    <property type="match status" value="1"/>
</dbReference>
<dbReference type="PANTHER" id="PTHR43527:SF2">
    <property type="entry name" value="4-DIPHOSPHOCYTIDYL-2-C-METHYL-D-ERYTHRITOL KINASE, CHLOROPLASTIC"/>
    <property type="match status" value="1"/>
</dbReference>
<dbReference type="Proteomes" id="UP000268033">
    <property type="component" value="Unassembled WGS sequence"/>
</dbReference>
<name>A0A3N1PIZ1_9GAMM</name>
<dbReference type="EC" id="2.7.1.148" evidence="2 10"/>
<dbReference type="PANTHER" id="PTHR43527">
    <property type="entry name" value="4-DIPHOSPHOCYTIDYL-2-C-METHYL-D-ERYTHRITOL KINASE, CHLOROPLASTIC"/>
    <property type="match status" value="1"/>
</dbReference>
<evidence type="ECO:0000256" key="5">
    <source>
        <dbReference type="ARBA" id="ARBA00022741"/>
    </source>
</evidence>
<keyword evidence="8 10" id="KW-0414">Isoprene biosynthesis</keyword>
<keyword evidence="5 10" id="KW-0547">Nucleotide-binding</keyword>
<dbReference type="InterPro" id="IPR013750">
    <property type="entry name" value="GHMP_kinase_C_dom"/>
</dbReference>
<feature type="active site" evidence="10">
    <location>
        <position position="12"/>
    </location>
</feature>
<keyword evidence="7 10" id="KW-0067">ATP-binding</keyword>
<accession>A0A3N1PIZ1</accession>
<comment type="function">
    <text evidence="10">Catalyzes the phosphorylation of the position 2 hydroxy group of 4-diphosphocytidyl-2C-methyl-D-erythritol.</text>
</comment>
<comment type="pathway">
    <text evidence="10">Isoprenoid biosynthesis; isopentenyl diphosphate biosynthesis via DXP pathway; isopentenyl diphosphate from 1-deoxy-D-xylulose 5-phosphate: step 3/6.</text>
</comment>
<dbReference type="Pfam" id="PF08544">
    <property type="entry name" value="GHMP_kinases_C"/>
    <property type="match status" value="1"/>
</dbReference>
<feature type="domain" description="GHMP kinase C-terminal" evidence="12">
    <location>
        <begin position="197"/>
        <end position="250"/>
    </location>
</feature>
<evidence type="ECO:0000256" key="1">
    <source>
        <dbReference type="ARBA" id="ARBA00009684"/>
    </source>
</evidence>
<evidence type="ECO:0000259" key="12">
    <source>
        <dbReference type="Pfam" id="PF08544"/>
    </source>
</evidence>
<dbReference type="SUPFAM" id="SSF55060">
    <property type="entry name" value="GHMP Kinase, C-terminal domain"/>
    <property type="match status" value="1"/>
</dbReference>
<dbReference type="InterPro" id="IPR020568">
    <property type="entry name" value="Ribosomal_Su5_D2-typ_SF"/>
</dbReference>
<protein>
    <recommendedName>
        <fullName evidence="3 10">4-diphosphocytidyl-2-C-methyl-D-erythritol kinase</fullName>
        <shortName evidence="10">CMK</shortName>
        <ecNumber evidence="2 10">2.7.1.148</ecNumber>
    </recommendedName>
    <alternativeName>
        <fullName evidence="9 10">4-(cytidine-5'-diphospho)-2-C-methyl-D-erythritol kinase</fullName>
    </alternativeName>
</protein>
<keyword evidence="4 10" id="KW-0808">Transferase</keyword>
<keyword evidence="6 10" id="KW-0418">Kinase</keyword>
<dbReference type="GO" id="GO:0005524">
    <property type="term" value="F:ATP binding"/>
    <property type="evidence" value="ECO:0007669"/>
    <property type="project" value="UniProtKB-UniRule"/>
</dbReference>
<dbReference type="Gene3D" id="3.30.230.10">
    <property type="match status" value="1"/>
</dbReference>
<organism evidence="13 14">
    <name type="scientific">Gallaecimonas pentaromativorans</name>
    <dbReference type="NCBI Taxonomy" id="584787"/>
    <lineage>
        <taxon>Bacteria</taxon>
        <taxon>Pseudomonadati</taxon>
        <taxon>Pseudomonadota</taxon>
        <taxon>Gammaproteobacteria</taxon>
        <taxon>Enterobacterales</taxon>
        <taxon>Gallaecimonadaceae</taxon>
        <taxon>Gallaecimonas</taxon>
    </lineage>
</organism>
<feature type="active site" evidence="10">
    <location>
        <position position="137"/>
    </location>
</feature>
<dbReference type="HAMAP" id="MF_00061">
    <property type="entry name" value="IspE"/>
    <property type="match status" value="1"/>
</dbReference>
<dbReference type="GO" id="GO:0050515">
    <property type="term" value="F:4-(cytidine 5'-diphospho)-2-C-methyl-D-erythritol kinase activity"/>
    <property type="evidence" value="ECO:0007669"/>
    <property type="project" value="UniProtKB-UniRule"/>
</dbReference>
<evidence type="ECO:0000256" key="4">
    <source>
        <dbReference type="ARBA" id="ARBA00022679"/>
    </source>
</evidence>
<dbReference type="UniPathway" id="UPA00056">
    <property type="reaction ID" value="UER00094"/>
</dbReference>
<dbReference type="GO" id="GO:0016114">
    <property type="term" value="P:terpenoid biosynthetic process"/>
    <property type="evidence" value="ECO:0007669"/>
    <property type="project" value="UniProtKB-UniRule"/>
</dbReference>
<dbReference type="InterPro" id="IPR036554">
    <property type="entry name" value="GHMP_kinase_C_sf"/>
</dbReference>
<dbReference type="Pfam" id="PF00288">
    <property type="entry name" value="GHMP_kinases_N"/>
    <property type="match status" value="1"/>
</dbReference>
<evidence type="ECO:0000256" key="7">
    <source>
        <dbReference type="ARBA" id="ARBA00022840"/>
    </source>
</evidence>
<dbReference type="AlphaFoldDB" id="A0A3N1PIZ1"/>
<evidence type="ECO:0000256" key="9">
    <source>
        <dbReference type="ARBA" id="ARBA00032554"/>
    </source>
</evidence>
<evidence type="ECO:0000256" key="2">
    <source>
        <dbReference type="ARBA" id="ARBA00012052"/>
    </source>
</evidence>
<gene>
    <name evidence="10" type="primary">ispE</name>
    <name evidence="13" type="ORF">EDC28_103156</name>
</gene>